<dbReference type="Proteomes" id="UP000091857">
    <property type="component" value="Chromosome 4"/>
</dbReference>
<gene>
    <name evidence="1" type="ORF">MANES_04G048409v8</name>
</gene>
<protein>
    <submittedName>
        <fullName evidence="1">Uncharacterized protein</fullName>
    </submittedName>
</protein>
<accession>A0ACB7HU10</accession>
<proteinExistence type="predicted"/>
<comment type="caution">
    <text evidence="1">The sequence shown here is derived from an EMBL/GenBank/DDBJ whole genome shotgun (WGS) entry which is preliminary data.</text>
</comment>
<sequence>MLEIVCRNHFFILVEGEATGRLLRYDPPTKTIHVVLDGLAFPNGIQLFEDQSFLLLTETTNYRLMKLWLEGPKTGTVELVADLPGFTDNVRINDKGQFWVAIDCCRTPAQYVLTHNPWMRIIYFQDSQGVAMKIVSEVRKVKGKQWIGTMAHNHIATLPYPYELCIN</sequence>
<organism evidence="1 2">
    <name type="scientific">Manihot esculenta</name>
    <name type="common">Cassava</name>
    <name type="synonym">Jatropha manihot</name>
    <dbReference type="NCBI Taxonomy" id="3983"/>
    <lineage>
        <taxon>Eukaryota</taxon>
        <taxon>Viridiplantae</taxon>
        <taxon>Streptophyta</taxon>
        <taxon>Embryophyta</taxon>
        <taxon>Tracheophyta</taxon>
        <taxon>Spermatophyta</taxon>
        <taxon>Magnoliopsida</taxon>
        <taxon>eudicotyledons</taxon>
        <taxon>Gunneridae</taxon>
        <taxon>Pentapetalae</taxon>
        <taxon>rosids</taxon>
        <taxon>fabids</taxon>
        <taxon>Malpighiales</taxon>
        <taxon>Euphorbiaceae</taxon>
        <taxon>Crotonoideae</taxon>
        <taxon>Manihoteae</taxon>
        <taxon>Manihot</taxon>
    </lineage>
</organism>
<evidence type="ECO:0000313" key="1">
    <source>
        <dbReference type="EMBL" id="KAG8655424.1"/>
    </source>
</evidence>
<evidence type="ECO:0000313" key="2">
    <source>
        <dbReference type="Proteomes" id="UP000091857"/>
    </source>
</evidence>
<dbReference type="EMBL" id="CM004390">
    <property type="protein sequence ID" value="KAG8655424.1"/>
    <property type="molecule type" value="Genomic_DNA"/>
</dbReference>
<name>A0ACB7HU10_MANES</name>
<reference evidence="2" key="1">
    <citation type="journal article" date="2016" name="Nat. Biotechnol.">
        <title>Sequencing wild and cultivated cassava and related species reveals extensive interspecific hybridization and genetic diversity.</title>
        <authorList>
            <person name="Bredeson J.V."/>
            <person name="Lyons J.B."/>
            <person name="Prochnik S.E."/>
            <person name="Wu G.A."/>
            <person name="Ha C.M."/>
            <person name="Edsinger-Gonzales E."/>
            <person name="Grimwood J."/>
            <person name="Schmutz J."/>
            <person name="Rabbi I.Y."/>
            <person name="Egesi C."/>
            <person name="Nauluvula P."/>
            <person name="Lebot V."/>
            <person name="Ndunguru J."/>
            <person name="Mkamilo G."/>
            <person name="Bart R.S."/>
            <person name="Setter T.L."/>
            <person name="Gleadow R.M."/>
            <person name="Kulakow P."/>
            <person name="Ferguson M.E."/>
            <person name="Rounsley S."/>
            <person name="Rokhsar D.S."/>
        </authorList>
    </citation>
    <scope>NUCLEOTIDE SEQUENCE [LARGE SCALE GENOMIC DNA]</scope>
    <source>
        <strain evidence="2">cv. AM560-2</strain>
    </source>
</reference>
<keyword evidence="2" id="KW-1185">Reference proteome</keyword>